<dbReference type="InParanoid" id="A0A3N4LFR0"/>
<evidence type="ECO:0000313" key="2">
    <source>
        <dbReference type="EMBL" id="RPB21566.1"/>
    </source>
</evidence>
<dbReference type="STRING" id="1051890.A0A3N4LFR0"/>
<organism evidence="2 3">
    <name type="scientific">Terfezia boudieri ATCC MYA-4762</name>
    <dbReference type="NCBI Taxonomy" id="1051890"/>
    <lineage>
        <taxon>Eukaryota</taxon>
        <taxon>Fungi</taxon>
        <taxon>Dikarya</taxon>
        <taxon>Ascomycota</taxon>
        <taxon>Pezizomycotina</taxon>
        <taxon>Pezizomycetes</taxon>
        <taxon>Pezizales</taxon>
        <taxon>Pezizaceae</taxon>
        <taxon>Terfezia</taxon>
    </lineage>
</organism>
<gene>
    <name evidence="2" type="ORF">L211DRAFT_421180</name>
</gene>
<dbReference type="EMBL" id="ML121558">
    <property type="protein sequence ID" value="RPB21566.1"/>
    <property type="molecule type" value="Genomic_DNA"/>
</dbReference>
<feature type="compositionally biased region" description="Polar residues" evidence="1">
    <location>
        <begin position="162"/>
        <end position="173"/>
    </location>
</feature>
<dbReference type="OrthoDB" id="5288142at2759"/>
<dbReference type="Proteomes" id="UP000267821">
    <property type="component" value="Unassembled WGS sequence"/>
</dbReference>
<name>A0A3N4LFR0_9PEZI</name>
<feature type="region of interest" description="Disordered" evidence="1">
    <location>
        <begin position="125"/>
        <end position="180"/>
    </location>
</feature>
<feature type="region of interest" description="Disordered" evidence="1">
    <location>
        <begin position="1"/>
        <end position="46"/>
    </location>
</feature>
<sequence length="852" mass="93502">MATYSSISPSSPTPAPKNDHSNAPSPAASPRREASGPPRLSLDFDRLTFDGNSSSLGVSSLDFVKSTIPSEPSYDMVDSDSSCDKGQLQGSDYLTSPGVNTPFDVNLRLKGVDNRPRAETRYLQLDGVSDERFSRPSASSPKYTNPISNPRSGGLQVRNGVDTPTTELESPASSFIEPRQHTQSRAQEHRYIPYNPHSRQPLTLPPSTDGFDERSLPSENRLFDDFDGVHCEIDLHLDLPVSYTNRPMSYAHLPPLSQQPPQPPLVYYPAPVPAMLNLPPQLAKPRSNRESQILSNRKSIAGFPLDAADGPVEDKKKDFRRSLANLPPQLRASVFFDQPLATPEVELKEESAVATLDSILDAAAKSPPVAFTEHPIAAGPAFQRPDHARSRSSVMLNNRQSVVSLGPHLNNRHSVANLCAYRSAVALVNDDRPYHQRQSSQLSLPERSGSGGESHEEHPQDVDYGRPDSQVLGPGMQCLPPQGRNTPSPMPPTDPNALPTTLLAELEARKVQLRSRNRTAATAFPTGMRSTLLELDAVAQVQKKARAQKRTNLAWENPDDIRTEEPDEDVPLGLLYAGANHGGGQTRKHDPNGLHAMGDEDIPLGLIVKREIEDNEPLSKRKERLKGPISDTPAQDSKRATVYIDVPGIDAPQPQNDEEVEDETLAERLKRMREQKEREKIGFGTGSLGLSLDDEEAMKKKSPTQTLLGEREETLGQRRRRLQQEKDQREKFKRESIVSQQEVRQRNMMDIIQHQQNLPLHLRSQSAIPGVNAPLAGGGMLGMGGGSPATGMGMTNHAMGVRSQKSIMMGGGGMGMPYAGGVQMQMQAPMQNAKQMEMVERWRSSVMGGNPS</sequence>
<reference evidence="2 3" key="1">
    <citation type="journal article" date="2018" name="Nat. Ecol. Evol.">
        <title>Pezizomycetes genomes reveal the molecular basis of ectomycorrhizal truffle lifestyle.</title>
        <authorList>
            <person name="Murat C."/>
            <person name="Payen T."/>
            <person name="Noel B."/>
            <person name="Kuo A."/>
            <person name="Morin E."/>
            <person name="Chen J."/>
            <person name="Kohler A."/>
            <person name="Krizsan K."/>
            <person name="Balestrini R."/>
            <person name="Da Silva C."/>
            <person name="Montanini B."/>
            <person name="Hainaut M."/>
            <person name="Levati E."/>
            <person name="Barry K.W."/>
            <person name="Belfiori B."/>
            <person name="Cichocki N."/>
            <person name="Clum A."/>
            <person name="Dockter R.B."/>
            <person name="Fauchery L."/>
            <person name="Guy J."/>
            <person name="Iotti M."/>
            <person name="Le Tacon F."/>
            <person name="Lindquist E.A."/>
            <person name="Lipzen A."/>
            <person name="Malagnac F."/>
            <person name="Mello A."/>
            <person name="Molinier V."/>
            <person name="Miyauchi S."/>
            <person name="Poulain J."/>
            <person name="Riccioni C."/>
            <person name="Rubini A."/>
            <person name="Sitrit Y."/>
            <person name="Splivallo R."/>
            <person name="Traeger S."/>
            <person name="Wang M."/>
            <person name="Zifcakova L."/>
            <person name="Wipf D."/>
            <person name="Zambonelli A."/>
            <person name="Paolocci F."/>
            <person name="Nowrousian M."/>
            <person name="Ottonello S."/>
            <person name="Baldrian P."/>
            <person name="Spatafora J.W."/>
            <person name="Henrissat B."/>
            <person name="Nagy L.G."/>
            <person name="Aury J.M."/>
            <person name="Wincker P."/>
            <person name="Grigoriev I.V."/>
            <person name="Bonfante P."/>
            <person name="Martin F.M."/>
        </authorList>
    </citation>
    <scope>NUCLEOTIDE SEQUENCE [LARGE SCALE GENOMIC DNA]</scope>
    <source>
        <strain evidence="2 3">ATCC MYA-4762</strain>
    </source>
</reference>
<feature type="compositionally biased region" description="Low complexity" evidence="1">
    <location>
        <begin position="21"/>
        <end position="39"/>
    </location>
</feature>
<feature type="compositionally biased region" description="Basic and acidic residues" evidence="1">
    <location>
        <begin position="709"/>
        <end position="736"/>
    </location>
</feature>
<protein>
    <submittedName>
        <fullName evidence="2">Uncharacterized protein</fullName>
    </submittedName>
</protein>
<feature type="region of interest" description="Disordered" evidence="1">
    <location>
        <begin position="697"/>
        <end position="741"/>
    </location>
</feature>
<keyword evidence="3" id="KW-1185">Reference proteome</keyword>
<dbReference type="AlphaFoldDB" id="A0A3N4LFR0"/>
<proteinExistence type="predicted"/>
<feature type="region of interest" description="Disordered" evidence="1">
    <location>
        <begin position="431"/>
        <end position="492"/>
    </location>
</feature>
<accession>A0A3N4LFR0</accession>
<feature type="compositionally biased region" description="Basic and acidic residues" evidence="1">
    <location>
        <begin position="453"/>
        <end position="466"/>
    </location>
</feature>
<feature type="compositionally biased region" description="Polar residues" evidence="1">
    <location>
        <begin position="136"/>
        <end position="151"/>
    </location>
</feature>
<feature type="compositionally biased region" description="Low complexity" evidence="1">
    <location>
        <begin position="1"/>
        <end position="10"/>
    </location>
</feature>
<evidence type="ECO:0000313" key="3">
    <source>
        <dbReference type="Proteomes" id="UP000267821"/>
    </source>
</evidence>
<evidence type="ECO:0000256" key="1">
    <source>
        <dbReference type="SAM" id="MobiDB-lite"/>
    </source>
</evidence>